<evidence type="ECO:0000256" key="9">
    <source>
        <dbReference type="ARBA" id="ARBA00023136"/>
    </source>
</evidence>
<evidence type="ECO:0000256" key="8">
    <source>
        <dbReference type="ARBA" id="ARBA00023134"/>
    </source>
</evidence>
<evidence type="ECO:0000256" key="10">
    <source>
        <dbReference type="NCBIfam" id="TIGR00437"/>
    </source>
</evidence>
<dbReference type="InterPro" id="IPR011642">
    <property type="entry name" value="Gate_dom"/>
</dbReference>
<dbReference type="InterPro" id="IPR050860">
    <property type="entry name" value="FeoB_GTPase"/>
</dbReference>
<proteinExistence type="inferred from homology"/>
<dbReference type="InterPro" id="IPR011640">
    <property type="entry name" value="Fe2_transport_prot_B_C"/>
</dbReference>
<dbReference type="RefSeq" id="WP_256312069.1">
    <property type="nucleotide sequence ID" value="NZ_JANGAC010000011.1"/>
</dbReference>
<keyword evidence="6" id="KW-0547">Nucleotide-binding</keyword>
<reference evidence="13 14" key="1">
    <citation type="submission" date="2022-06" db="EMBL/GenBank/DDBJ databases">
        <title>Isolation of gut microbiota from human fecal samples.</title>
        <authorList>
            <person name="Pamer E.G."/>
            <person name="Barat B."/>
            <person name="Waligurski E."/>
            <person name="Medina S."/>
            <person name="Paddock L."/>
            <person name="Mostad J."/>
        </authorList>
    </citation>
    <scope>NUCLEOTIDE SEQUENCE [LARGE SCALE GENOMIC DNA]</scope>
    <source>
        <strain evidence="13 14">DFI.7.95</strain>
    </source>
</reference>
<keyword evidence="11" id="KW-0406">Ion transport</keyword>
<dbReference type="Gene3D" id="3.40.50.300">
    <property type="entry name" value="P-loop containing nucleotide triphosphate hydrolases"/>
    <property type="match status" value="1"/>
</dbReference>
<feature type="transmembrane region" description="Helical" evidence="11">
    <location>
        <begin position="471"/>
        <end position="488"/>
    </location>
</feature>
<dbReference type="NCBIfam" id="TIGR00437">
    <property type="entry name" value="feoB"/>
    <property type="match status" value="1"/>
</dbReference>
<comment type="similarity">
    <text evidence="11">Belongs to the TRAFAC class TrmE-Era-EngA-EngB-Septin-like GTPase superfamily. FeoB GTPase (TC 9.A.8) family.</text>
</comment>
<protein>
    <recommendedName>
        <fullName evidence="10 11">Ferrous iron transport protein B</fullName>
    </recommendedName>
</protein>
<dbReference type="InterPro" id="IPR041069">
    <property type="entry name" value="FeoB_Cyto"/>
</dbReference>
<evidence type="ECO:0000259" key="12">
    <source>
        <dbReference type="PROSITE" id="PS51711"/>
    </source>
</evidence>
<dbReference type="PANTHER" id="PTHR43185">
    <property type="entry name" value="FERROUS IRON TRANSPORT PROTEIN B"/>
    <property type="match status" value="1"/>
</dbReference>
<evidence type="ECO:0000313" key="14">
    <source>
        <dbReference type="Proteomes" id="UP001524478"/>
    </source>
</evidence>
<keyword evidence="4" id="KW-1003">Cell membrane</keyword>
<dbReference type="PANTHER" id="PTHR43185:SF2">
    <property type="entry name" value="FERROUS IRON TRANSPORT PROTEIN B"/>
    <property type="match status" value="1"/>
</dbReference>
<dbReference type="InterPro" id="IPR003373">
    <property type="entry name" value="Fe2_transport_prot-B"/>
</dbReference>
<evidence type="ECO:0000256" key="11">
    <source>
        <dbReference type="RuleBase" id="RU362098"/>
    </source>
</evidence>
<keyword evidence="11" id="KW-0408">Iron</keyword>
<evidence type="ECO:0000256" key="5">
    <source>
        <dbReference type="ARBA" id="ARBA00022692"/>
    </source>
</evidence>
<keyword evidence="3 11" id="KW-0813">Transport</keyword>
<comment type="caution">
    <text evidence="13">The sequence shown here is derived from an EMBL/GenBank/DDBJ whole genome shotgun (WGS) entry which is preliminary data.</text>
</comment>
<feature type="transmembrane region" description="Helical" evidence="11">
    <location>
        <begin position="601"/>
        <end position="626"/>
    </location>
</feature>
<dbReference type="CDD" id="cd01879">
    <property type="entry name" value="FeoB"/>
    <property type="match status" value="1"/>
</dbReference>
<evidence type="ECO:0000256" key="3">
    <source>
        <dbReference type="ARBA" id="ARBA00022448"/>
    </source>
</evidence>
<keyword evidence="8 11" id="KW-0342">GTP-binding</keyword>
<feature type="transmembrane region" description="Helical" evidence="11">
    <location>
        <begin position="689"/>
        <end position="713"/>
    </location>
</feature>
<evidence type="ECO:0000256" key="1">
    <source>
        <dbReference type="ARBA" id="ARBA00003926"/>
    </source>
</evidence>
<evidence type="ECO:0000256" key="6">
    <source>
        <dbReference type="ARBA" id="ARBA00022741"/>
    </source>
</evidence>
<dbReference type="Proteomes" id="UP001524478">
    <property type="component" value="Unassembled WGS sequence"/>
</dbReference>
<dbReference type="InterPro" id="IPR030389">
    <property type="entry name" value="G_FEOB_dom"/>
</dbReference>
<keyword evidence="11" id="KW-0410">Iron transport</keyword>
<feature type="transmembrane region" description="Helical" evidence="11">
    <location>
        <begin position="647"/>
        <end position="669"/>
    </location>
</feature>
<keyword evidence="9 11" id="KW-0472">Membrane</keyword>
<organism evidence="13 14">
    <name type="scientific">Tissierella carlieri</name>
    <dbReference type="NCBI Taxonomy" id="689904"/>
    <lineage>
        <taxon>Bacteria</taxon>
        <taxon>Bacillati</taxon>
        <taxon>Bacillota</taxon>
        <taxon>Tissierellia</taxon>
        <taxon>Tissierellales</taxon>
        <taxon>Tissierellaceae</taxon>
        <taxon>Tissierella</taxon>
    </lineage>
</organism>
<accession>A0ABT1SCU2</accession>
<evidence type="ECO:0000256" key="7">
    <source>
        <dbReference type="ARBA" id="ARBA00022989"/>
    </source>
</evidence>
<dbReference type="Pfam" id="PF07664">
    <property type="entry name" value="FeoB_C"/>
    <property type="match status" value="1"/>
</dbReference>
<evidence type="ECO:0000313" key="13">
    <source>
        <dbReference type="EMBL" id="MCQ4924304.1"/>
    </source>
</evidence>
<sequence>MGLTNTSTGLEVLEQELKIEKTSSTDKIIALAGNPNVGKSTVFNNLTGLNQHTGNWPGKTVTNAHGNYYHKDNNFILVDIPGTYSLMANSIEEEVARDFICFGNPDATVIVVDATCLERNLNLVLQTLEITSKVVVCVNLMDEAKRKNIFIDLEELSKQLGVPVVGTSAIKGKGLQDLMDSVYDVAFNELSLNPLNIQYGESIEKAMSKVELVLKPIIQDRLNTRWVALKLIDGDITLLNSINKYLGFNLNEQNEIINEVHNSRNFLDTEGINHDILRDKIVSHLVNIAENVSNKVVSFENKDYNNFDRKIDKYLTSKKFGIPIMIFLLAIIFWLTITGANYPSEMLAKGLFWLQDRFTDFFIWLDTPPWVHGVLIMGIYRTLAWVVSVMLPPMAIFFPLFTLLEDLGYLPRVAFNLDNFFKKSCACGKQALTMCMGFGCNAAGIIGCRIIDSPRERLIAIVTNNFVPCNGRFPILIAIISMFFAGFLDGPLKSIILALILTGVIVLGVIMTLMVSKLLSNTILKGIPSNFTLELPPYRKPQIGKIIVRSIFDRTLFVLGRAVAVAAPAGLIIWIMANIYIGNSSILTHSANFLDPFAKLIGLDGYILMAFILGFPANEIVIPIIIMSYMATGSLLELDSLVHLKDLLISNGWTWLTAVCVMLFSLMHWPCATTCLTIRKETQSLKWTAISFLVPTIIGIVVCFLVASTVRLVGLI</sequence>
<name>A0ABT1SCU2_9FIRM</name>
<keyword evidence="5 11" id="KW-0812">Transmembrane</keyword>
<feature type="transmembrane region" description="Helical" evidence="11">
    <location>
        <begin position="385"/>
        <end position="404"/>
    </location>
</feature>
<comment type="subcellular location">
    <subcellularLocation>
        <location evidence="2 11">Cell membrane</location>
        <topology evidence="2 11">Multi-pass membrane protein</topology>
    </subcellularLocation>
</comment>
<dbReference type="EMBL" id="JANGAC010000011">
    <property type="protein sequence ID" value="MCQ4924304.1"/>
    <property type="molecule type" value="Genomic_DNA"/>
</dbReference>
<dbReference type="Gene3D" id="1.10.287.1770">
    <property type="match status" value="1"/>
</dbReference>
<comment type="function">
    <text evidence="1 11">Probable transporter of a GTP-driven Fe(2+) uptake system.</text>
</comment>
<dbReference type="Pfam" id="PF17910">
    <property type="entry name" value="FeoB_Cyto"/>
    <property type="match status" value="1"/>
</dbReference>
<feature type="domain" description="FeoB-type G" evidence="12">
    <location>
        <begin position="26"/>
        <end position="188"/>
    </location>
</feature>
<feature type="transmembrane region" description="Helical" evidence="11">
    <location>
        <begin position="494"/>
        <end position="515"/>
    </location>
</feature>
<dbReference type="Pfam" id="PF07670">
    <property type="entry name" value="Gate"/>
    <property type="match status" value="2"/>
</dbReference>
<feature type="transmembrane region" description="Helical" evidence="11">
    <location>
        <begin position="558"/>
        <end position="581"/>
    </location>
</feature>
<dbReference type="PROSITE" id="PS51711">
    <property type="entry name" value="G_FEOB"/>
    <property type="match status" value="1"/>
</dbReference>
<keyword evidence="14" id="KW-1185">Reference proteome</keyword>
<gene>
    <name evidence="13" type="primary">feoB</name>
    <name evidence="13" type="ORF">NE686_14470</name>
</gene>
<evidence type="ECO:0000256" key="2">
    <source>
        <dbReference type="ARBA" id="ARBA00004651"/>
    </source>
</evidence>
<evidence type="ECO:0000256" key="4">
    <source>
        <dbReference type="ARBA" id="ARBA00022475"/>
    </source>
</evidence>
<feature type="transmembrane region" description="Helical" evidence="11">
    <location>
        <begin position="320"/>
        <end position="341"/>
    </location>
</feature>
<dbReference type="InterPro" id="IPR027417">
    <property type="entry name" value="P-loop_NTPase"/>
</dbReference>
<keyword evidence="7 11" id="KW-1133">Transmembrane helix</keyword>
<dbReference type="Pfam" id="PF02421">
    <property type="entry name" value="FeoB_N"/>
    <property type="match status" value="1"/>
</dbReference>
<dbReference type="SUPFAM" id="SSF52540">
    <property type="entry name" value="P-loop containing nucleoside triphosphate hydrolases"/>
    <property type="match status" value="1"/>
</dbReference>